<reference evidence="2 3" key="1">
    <citation type="submission" date="2024-04" db="EMBL/GenBank/DDBJ databases">
        <authorList>
            <person name="Abashina T."/>
            <person name="Shaikin A."/>
        </authorList>
    </citation>
    <scope>NUCLEOTIDE SEQUENCE [LARGE SCALE GENOMIC DNA]</scope>
    <source>
        <strain evidence="2 3">AAFK</strain>
    </source>
</reference>
<dbReference type="SUPFAM" id="SSF48452">
    <property type="entry name" value="TPR-like"/>
    <property type="match status" value="1"/>
</dbReference>
<organism evidence="2 3">
    <name type="scientific">Thermithiobacillus plumbiphilus</name>
    <dbReference type="NCBI Taxonomy" id="1729899"/>
    <lineage>
        <taxon>Bacteria</taxon>
        <taxon>Pseudomonadati</taxon>
        <taxon>Pseudomonadota</taxon>
        <taxon>Acidithiobacillia</taxon>
        <taxon>Acidithiobacillales</taxon>
        <taxon>Thermithiobacillaceae</taxon>
        <taxon>Thermithiobacillus</taxon>
    </lineage>
</organism>
<evidence type="ECO:0000256" key="1">
    <source>
        <dbReference type="SAM" id="MobiDB-lite"/>
    </source>
</evidence>
<proteinExistence type="predicted"/>
<dbReference type="InterPro" id="IPR011990">
    <property type="entry name" value="TPR-like_helical_dom_sf"/>
</dbReference>
<feature type="compositionally biased region" description="Basic and acidic residues" evidence="1">
    <location>
        <begin position="209"/>
        <end position="219"/>
    </location>
</feature>
<gene>
    <name evidence="2" type="ORF">WOB96_09220</name>
</gene>
<name>A0ABU9D8T6_9PROT</name>
<evidence type="ECO:0000313" key="3">
    <source>
        <dbReference type="Proteomes" id="UP001446205"/>
    </source>
</evidence>
<dbReference type="RefSeq" id="WP_341371004.1">
    <property type="nucleotide sequence ID" value="NZ_JBBPCO010000008.1"/>
</dbReference>
<accession>A0ABU9D8T6</accession>
<sequence length="518" mass="57536">MDSFTLLTDGIQQLPVASKATIALMLMLLPGAILLKLRQRKQLLKTEAPVHASSIPTSAQLTADTRVPARDESGDSAGAAEVYEVDPLQEVEIYLSFGHLEQAATTLRWHVEHHPEDLDNCLRLLDLYLEIPDMVGYAEIQERLCTLSADRKLRQDTIMRGLVADPDNLHLRVLADSYLGLDPEAVDAFLAQHQPAPDLKGEPTASQARPDESELARSVDKAQSALKQALVNPEPLDLSGLDSGSDKPGPTWSPTPSGLENLPLVQGQFRLTAALGVREAQVVDCFMSPIQAAAIHQELNLPEPAIAGLRRAILFEPRKLGYHVALLKILFQLRRTNHYAESLLSLYLTLWGAGKDLRERLLGLGRKLGEHPLLLQLGDVDQREGGLASLAGDWGLNIPLAAIPFSHPALVEERVRSGYSVSRSDNGDHILQEFDQLLDFGQVEEAIFLLEDTLSRDPQLTQYFHPLMEMYERTADLQRYSLFAESILQHAKLPPEETLQFMLETGERLKRQARTRVV</sequence>
<feature type="region of interest" description="Disordered" evidence="1">
    <location>
        <begin position="234"/>
        <end position="259"/>
    </location>
</feature>
<comment type="caution">
    <text evidence="2">The sequence shown here is derived from an EMBL/GenBank/DDBJ whole genome shotgun (WGS) entry which is preliminary data.</text>
</comment>
<evidence type="ECO:0000313" key="2">
    <source>
        <dbReference type="EMBL" id="MEK8089946.1"/>
    </source>
</evidence>
<dbReference type="EMBL" id="JBBPCO010000008">
    <property type="protein sequence ID" value="MEK8089946.1"/>
    <property type="molecule type" value="Genomic_DNA"/>
</dbReference>
<protein>
    <submittedName>
        <fullName evidence="2">Uncharacterized protein</fullName>
    </submittedName>
</protein>
<keyword evidence="3" id="KW-1185">Reference proteome</keyword>
<dbReference type="Proteomes" id="UP001446205">
    <property type="component" value="Unassembled WGS sequence"/>
</dbReference>
<feature type="region of interest" description="Disordered" evidence="1">
    <location>
        <begin position="195"/>
        <end position="219"/>
    </location>
</feature>